<dbReference type="RefSeq" id="WP_264323594.1">
    <property type="nucleotide sequence ID" value="NZ_JADEXQ010000007.1"/>
</dbReference>
<keyword evidence="1" id="KW-0175">Coiled coil</keyword>
<protein>
    <submittedName>
        <fullName evidence="3">Uncharacterized protein</fullName>
    </submittedName>
</protein>
<accession>A0A928VI53</accession>
<keyword evidence="4" id="KW-1185">Reference proteome</keyword>
<evidence type="ECO:0000256" key="2">
    <source>
        <dbReference type="SAM" id="MobiDB-lite"/>
    </source>
</evidence>
<reference evidence="3" key="1">
    <citation type="submission" date="2020-10" db="EMBL/GenBank/DDBJ databases">
        <authorList>
            <person name="Castelo-Branco R."/>
            <person name="Eusebio N."/>
            <person name="Adriana R."/>
            <person name="Vieira A."/>
            <person name="Brugerolle De Fraissinette N."/>
            <person name="Rezende De Castro R."/>
            <person name="Schneider M.P."/>
            <person name="Vasconcelos V."/>
            <person name="Leao P.N."/>
        </authorList>
    </citation>
    <scope>NUCLEOTIDE SEQUENCE</scope>
    <source>
        <strain evidence="3">LEGE 11480</strain>
    </source>
</reference>
<name>A0A928VI53_9CYAN</name>
<comment type="caution">
    <text evidence="3">The sequence shown here is derived from an EMBL/GenBank/DDBJ whole genome shotgun (WGS) entry which is preliminary data.</text>
</comment>
<feature type="region of interest" description="Disordered" evidence="2">
    <location>
        <begin position="1"/>
        <end position="29"/>
    </location>
</feature>
<organism evidence="3 4">
    <name type="scientific">Romeriopsis navalis LEGE 11480</name>
    <dbReference type="NCBI Taxonomy" id="2777977"/>
    <lineage>
        <taxon>Bacteria</taxon>
        <taxon>Bacillati</taxon>
        <taxon>Cyanobacteriota</taxon>
        <taxon>Cyanophyceae</taxon>
        <taxon>Leptolyngbyales</taxon>
        <taxon>Leptolyngbyaceae</taxon>
        <taxon>Romeriopsis</taxon>
        <taxon>Romeriopsis navalis</taxon>
    </lineage>
</organism>
<evidence type="ECO:0000256" key="1">
    <source>
        <dbReference type="SAM" id="Coils"/>
    </source>
</evidence>
<evidence type="ECO:0000313" key="3">
    <source>
        <dbReference type="EMBL" id="MBE9028770.1"/>
    </source>
</evidence>
<evidence type="ECO:0000313" key="4">
    <source>
        <dbReference type="Proteomes" id="UP000625316"/>
    </source>
</evidence>
<gene>
    <name evidence="3" type="ORF">IQ266_03225</name>
</gene>
<feature type="compositionally biased region" description="Pro residues" evidence="2">
    <location>
        <begin position="1"/>
        <end position="20"/>
    </location>
</feature>
<feature type="coiled-coil region" evidence="1">
    <location>
        <begin position="76"/>
        <end position="142"/>
    </location>
</feature>
<dbReference type="AlphaFoldDB" id="A0A928VI53"/>
<dbReference type="Proteomes" id="UP000625316">
    <property type="component" value="Unassembled WGS sequence"/>
</dbReference>
<proteinExistence type="predicted"/>
<dbReference type="EMBL" id="JADEXQ010000007">
    <property type="protein sequence ID" value="MBE9028770.1"/>
    <property type="molecule type" value="Genomic_DNA"/>
</dbReference>
<sequence>MDIPYEPPQQRPSVPAPPPSELCSKQEASIKRSCGKASSAFPDKPKSFEVEFSRNPTNQAEIEARLIIQQGIEKLAKSHTEKFERQERKIHKLERELECQRQLHLEKMQCKESHINSQTAQIRDLENTVRDLETKIESQRKEEIEYLRASRSSDRKQTANNIHIEVGKMLERNSDSANFTTDLRDANIANYANVVRENSSMQANQYIHNAQTHTQLGSTAEEIDNLLIRISTKHPVETRIERMKVADAAMQYINVNNPSLKTKILSALKAGSIDALGQLLNHPASSFFIAAIKDWQKNSK</sequence>